<protein>
    <submittedName>
        <fullName evidence="1">Uncharacterized protein</fullName>
    </submittedName>
</protein>
<proteinExistence type="predicted"/>
<reference evidence="1 2" key="1">
    <citation type="submission" date="2018-06" db="EMBL/GenBank/DDBJ databases">
        <title>Comparative genomics reveals the genomic features of Rhizophagus irregularis, R. cerebriforme, R. diaphanum and Gigaspora rosea, and their symbiotic lifestyle signature.</title>
        <authorList>
            <person name="Morin E."/>
            <person name="San Clemente H."/>
            <person name="Chen E.C.H."/>
            <person name="De La Providencia I."/>
            <person name="Hainaut M."/>
            <person name="Kuo A."/>
            <person name="Kohler A."/>
            <person name="Murat C."/>
            <person name="Tang N."/>
            <person name="Roy S."/>
            <person name="Loubradou J."/>
            <person name="Henrissat B."/>
            <person name="Grigoriev I.V."/>
            <person name="Corradi N."/>
            <person name="Roux C."/>
            <person name="Martin F.M."/>
        </authorList>
    </citation>
    <scope>NUCLEOTIDE SEQUENCE [LARGE SCALE GENOMIC DNA]</scope>
    <source>
        <strain evidence="1 2">DAOM 227022</strain>
    </source>
</reference>
<comment type="caution">
    <text evidence="1">The sequence shown here is derived from an EMBL/GenBank/DDBJ whole genome shotgun (WGS) entry which is preliminary data.</text>
</comment>
<dbReference type="OrthoDB" id="10493776at2759"/>
<dbReference type="AlphaFoldDB" id="A0A397SVB3"/>
<organism evidence="1 2">
    <name type="scientific">Glomus cerebriforme</name>
    <dbReference type="NCBI Taxonomy" id="658196"/>
    <lineage>
        <taxon>Eukaryota</taxon>
        <taxon>Fungi</taxon>
        <taxon>Fungi incertae sedis</taxon>
        <taxon>Mucoromycota</taxon>
        <taxon>Glomeromycotina</taxon>
        <taxon>Glomeromycetes</taxon>
        <taxon>Glomerales</taxon>
        <taxon>Glomeraceae</taxon>
        <taxon>Glomus</taxon>
    </lineage>
</organism>
<evidence type="ECO:0000313" key="1">
    <source>
        <dbReference type="EMBL" id="RIA86851.1"/>
    </source>
</evidence>
<dbReference type="EMBL" id="QKYT01000340">
    <property type="protein sequence ID" value="RIA86851.1"/>
    <property type="molecule type" value="Genomic_DNA"/>
</dbReference>
<evidence type="ECO:0000313" key="2">
    <source>
        <dbReference type="Proteomes" id="UP000265703"/>
    </source>
</evidence>
<gene>
    <name evidence="1" type="ORF">C1645_828630</name>
</gene>
<dbReference type="Proteomes" id="UP000265703">
    <property type="component" value="Unassembled WGS sequence"/>
</dbReference>
<accession>A0A397SVB3</accession>
<sequence length="150" mass="17760">MFCCPLMRYISCREGGYVKDELIELNEIIYPDSNFNFPRLKAELQKLKSKELNPQLKRSKNRLTRLITDLKNKVSNDAKAIMDLYLQAHAQMINQDKENDNFAQAQLTNFENALQNHLTQEELQTLRTQQKETLVLEQQLKRVYKLKTRQ</sequence>
<keyword evidence="2" id="KW-1185">Reference proteome</keyword>
<name>A0A397SVB3_9GLOM</name>